<reference evidence="2" key="2">
    <citation type="submission" date="2023-05" db="EMBL/GenBank/DDBJ databases">
        <authorList>
            <consortium name="Lawrence Berkeley National Laboratory"/>
            <person name="Steindorff A."/>
            <person name="Hensen N."/>
            <person name="Bonometti L."/>
            <person name="Westerberg I."/>
            <person name="Brannstrom I.O."/>
            <person name="Guillou S."/>
            <person name="Cros-Aarteil S."/>
            <person name="Calhoun S."/>
            <person name="Haridas S."/>
            <person name="Kuo A."/>
            <person name="Mondo S."/>
            <person name="Pangilinan J."/>
            <person name="Riley R."/>
            <person name="Labutti K."/>
            <person name="Andreopoulos B."/>
            <person name="Lipzen A."/>
            <person name="Chen C."/>
            <person name="Yanf M."/>
            <person name="Daum C."/>
            <person name="Ng V."/>
            <person name="Clum A."/>
            <person name="Ohm R."/>
            <person name="Martin F."/>
            <person name="Silar P."/>
            <person name="Natvig D."/>
            <person name="Lalanne C."/>
            <person name="Gautier V."/>
            <person name="Ament-Velasquez S.L."/>
            <person name="Kruys A."/>
            <person name="Hutchinson M.I."/>
            <person name="Powell A.J."/>
            <person name="Barry K."/>
            <person name="Miller A.N."/>
            <person name="Grigoriev I.V."/>
            <person name="Debuchy R."/>
            <person name="Gladieux P."/>
            <person name="Thoren M.H."/>
            <person name="Johannesson H."/>
        </authorList>
    </citation>
    <scope>NUCLEOTIDE SEQUENCE</scope>
    <source>
        <strain evidence="2">CBS 731.68</strain>
    </source>
</reference>
<comment type="caution">
    <text evidence="2">The sequence shown here is derived from an EMBL/GenBank/DDBJ whole genome shotgun (WGS) entry which is preliminary data.</text>
</comment>
<gene>
    <name evidence="2" type="ORF">N657DRAFT_639260</name>
</gene>
<proteinExistence type="predicted"/>
<feature type="region of interest" description="Disordered" evidence="1">
    <location>
        <begin position="1"/>
        <end position="79"/>
    </location>
</feature>
<name>A0AAN6Z918_9PEZI</name>
<dbReference type="Proteomes" id="UP001302602">
    <property type="component" value="Unassembled WGS sequence"/>
</dbReference>
<dbReference type="EMBL" id="MU853223">
    <property type="protein sequence ID" value="KAK4128769.1"/>
    <property type="molecule type" value="Genomic_DNA"/>
</dbReference>
<dbReference type="AlphaFoldDB" id="A0AAN6Z918"/>
<sequence length="94" mass="9706">MMHIGRGGTGNVAKAEDSSPPSGPAASDKQPSPSPALLAADKGKDKENLQKVKSRASSDGDHADAGDDDVAVPARKPEEVGWAEKGRNLLFGKK</sequence>
<keyword evidence="3" id="KW-1185">Reference proteome</keyword>
<feature type="compositionally biased region" description="Low complexity" evidence="1">
    <location>
        <begin position="18"/>
        <end position="27"/>
    </location>
</feature>
<reference evidence="2" key="1">
    <citation type="journal article" date="2023" name="Mol. Phylogenet. Evol.">
        <title>Genome-scale phylogeny and comparative genomics of the fungal order Sordariales.</title>
        <authorList>
            <person name="Hensen N."/>
            <person name="Bonometti L."/>
            <person name="Westerberg I."/>
            <person name="Brannstrom I.O."/>
            <person name="Guillou S."/>
            <person name="Cros-Aarteil S."/>
            <person name="Calhoun S."/>
            <person name="Haridas S."/>
            <person name="Kuo A."/>
            <person name="Mondo S."/>
            <person name="Pangilinan J."/>
            <person name="Riley R."/>
            <person name="LaButti K."/>
            <person name="Andreopoulos B."/>
            <person name="Lipzen A."/>
            <person name="Chen C."/>
            <person name="Yan M."/>
            <person name="Daum C."/>
            <person name="Ng V."/>
            <person name="Clum A."/>
            <person name="Steindorff A."/>
            <person name="Ohm R.A."/>
            <person name="Martin F."/>
            <person name="Silar P."/>
            <person name="Natvig D.O."/>
            <person name="Lalanne C."/>
            <person name="Gautier V."/>
            <person name="Ament-Velasquez S.L."/>
            <person name="Kruys A."/>
            <person name="Hutchinson M.I."/>
            <person name="Powell A.J."/>
            <person name="Barry K."/>
            <person name="Miller A.N."/>
            <person name="Grigoriev I.V."/>
            <person name="Debuchy R."/>
            <person name="Gladieux P."/>
            <person name="Hiltunen Thoren M."/>
            <person name="Johannesson H."/>
        </authorList>
    </citation>
    <scope>NUCLEOTIDE SEQUENCE</scope>
    <source>
        <strain evidence="2">CBS 731.68</strain>
    </source>
</reference>
<dbReference type="RefSeq" id="XP_062652540.1">
    <property type="nucleotide sequence ID" value="XM_062791745.1"/>
</dbReference>
<evidence type="ECO:0000256" key="1">
    <source>
        <dbReference type="SAM" id="MobiDB-lite"/>
    </source>
</evidence>
<evidence type="ECO:0000313" key="2">
    <source>
        <dbReference type="EMBL" id="KAK4128769.1"/>
    </source>
</evidence>
<organism evidence="2 3">
    <name type="scientific">Parathielavia appendiculata</name>
    <dbReference type="NCBI Taxonomy" id="2587402"/>
    <lineage>
        <taxon>Eukaryota</taxon>
        <taxon>Fungi</taxon>
        <taxon>Dikarya</taxon>
        <taxon>Ascomycota</taxon>
        <taxon>Pezizomycotina</taxon>
        <taxon>Sordariomycetes</taxon>
        <taxon>Sordariomycetidae</taxon>
        <taxon>Sordariales</taxon>
        <taxon>Chaetomiaceae</taxon>
        <taxon>Parathielavia</taxon>
    </lineage>
</organism>
<accession>A0AAN6Z918</accession>
<dbReference type="GeneID" id="87828514"/>
<feature type="compositionally biased region" description="Basic and acidic residues" evidence="1">
    <location>
        <begin position="41"/>
        <end position="65"/>
    </location>
</feature>
<evidence type="ECO:0000313" key="3">
    <source>
        <dbReference type="Proteomes" id="UP001302602"/>
    </source>
</evidence>
<feature type="compositionally biased region" description="Gly residues" evidence="1">
    <location>
        <begin position="1"/>
        <end position="10"/>
    </location>
</feature>
<protein>
    <submittedName>
        <fullName evidence="2">Uncharacterized protein</fullName>
    </submittedName>
</protein>